<dbReference type="Pfam" id="PF00082">
    <property type="entry name" value="Peptidase_S8"/>
    <property type="match status" value="1"/>
</dbReference>
<dbReference type="PROSITE" id="PS51892">
    <property type="entry name" value="SUBTILASE"/>
    <property type="match status" value="1"/>
</dbReference>
<feature type="domain" description="Peptidase S8/S53" evidence="9">
    <location>
        <begin position="145"/>
        <end position="348"/>
    </location>
</feature>
<accession>A0A086SV19</accession>
<evidence type="ECO:0000256" key="5">
    <source>
        <dbReference type="ARBA" id="ARBA00022825"/>
    </source>
</evidence>
<dbReference type="HOGENOM" id="CLU_011263_1_0_1"/>
<evidence type="ECO:0000259" key="9">
    <source>
        <dbReference type="Pfam" id="PF00082"/>
    </source>
</evidence>
<dbReference type="OrthoDB" id="206201at2759"/>
<feature type="signal peptide" evidence="8">
    <location>
        <begin position="1"/>
        <end position="15"/>
    </location>
</feature>
<feature type="active site" description="Charge relay system" evidence="6">
    <location>
        <position position="333"/>
    </location>
</feature>
<comment type="similarity">
    <text evidence="1 6 7">Belongs to the peptidase S8 family.</text>
</comment>
<dbReference type="InterPro" id="IPR015500">
    <property type="entry name" value="Peptidase_S8_subtilisin-rel"/>
</dbReference>
<evidence type="ECO:0000313" key="11">
    <source>
        <dbReference type="EMBL" id="KFH40951.1"/>
    </source>
</evidence>
<sequence length="390" mass="39707">MRLTVLLSLLPMVLGAPATKRSEPAPLLTPRADADALIADSYIVKFKESGELSILNNALNSLDVAPDHVFKAIFQGFSAKLDEETLNALRDHPDVEYIEQDAIATISGYVSQPNAPWGLGRISSRSGSSTYTYDDSAGSGTCSYILDTGIDAGHSDFGGRATFVANFADNNDGDGNGHGTHCAGTVGGNTYGVAKKTKLYGVKVLNDSGSGSYSGIISGLDFVAQDAASRSCPNGVFANMSLGGGYSAALNQAAAALVSRGIFLAVAAGNDNSNAANYSPASETSACTVGASDQSDRRSSFSNYGSVVDIFAPGSNIRSTLPGGGSGTKSGTSMASPHIAGLGAYLASLEGFPGSQALCNRIRTLATSGALSNLPSGTPNLLAFNGNPSG</sequence>
<dbReference type="PRINTS" id="PR00723">
    <property type="entry name" value="SUBTILISIN"/>
</dbReference>
<keyword evidence="3 8" id="KW-0732">Signal</keyword>
<dbReference type="PANTHER" id="PTHR43806:SF58">
    <property type="entry name" value="ALKALINE PROTEASE 1-RELATED"/>
    <property type="match status" value="1"/>
</dbReference>
<dbReference type="InterPro" id="IPR022398">
    <property type="entry name" value="Peptidase_S8_His-AS"/>
</dbReference>
<evidence type="ECO:0000256" key="1">
    <source>
        <dbReference type="ARBA" id="ARBA00011073"/>
    </source>
</evidence>
<dbReference type="InterPro" id="IPR037045">
    <property type="entry name" value="S8pro/Inhibitor_I9_sf"/>
</dbReference>
<dbReference type="PANTHER" id="PTHR43806">
    <property type="entry name" value="PEPTIDASE S8"/>
    <property type="match status" value="1"/>
</dbReference>
<evidence type="ECO:0000256" key="3">
    <source>
        <dbReference type="ARBA" id="ARBA00022729"/>
    </source>
</evidence>
<dbReference type="InterPro" id="IPR036852">
    <property type="entry name" value="Peptidase_S8/S53_dom_sf"/>
</dbReference>
<evidence type="ECO:0000256" key="4">
    <source>
        <dbReference type="ARBA" id="ARBA00022801"/>
    </source>
</evidence>
<keyword evidence="12" id="KW-1185">Reference proteome</keyword>
<dbReference type="Proteomes" id="UP000029964">
    <property type="component" value="Unassembled WGS sequence"/>
</dbReference>
<keyword evidence="4 6" id="KW-0378">Hydrolase</keyword>
<dbReference type="Pfam" id="PF05922">
    <property type="entry name" value="Inhibitor_I9"/>
    <property type="match status" value="1"/>
</dbReference>
<dbReference type="SUPFAM" id="SSF52743">
    <property type="entry name" value="Subtilisin-like"/>
    <property type="match status" value="1"/>
</dbReference>
<evidence type="ECO:0000256" key="7">
    <source>
        <dbReference type="RuleBase" id="RU003355"/>
    </source>
</evidence>
<keyword evidence="2 6" id="KW-0645">Protease</keyword>
<dbReference type="PROSITE" id="PS00138">
    <property type="entry name" value="SUBTILASE_SER"/>
    <property type="match status" value="1"/>
</dbReference>
<dbReference type="Gene3D" id="3.30.70.80">
    <property type="entry name" value="Peptidase S8 propeptide/proteinase inhibitor I9"/>
    <property type="match status" value="1"/>
</dbReference>
<comment type="caution">
    <text evidence="11">The sequence shown here is derived from an EMBL/GenBank/DDBJ whole genome shotgun (WGS) entry which is preliminary data.</text>
</comment>
<dbReference type="STRING" id="857340.A0A086SV19"/>
<gene>
    <name evidence="11" type="ORF">ACRE_083460</name>
</gene>
<dbReference type="InterPro" id="IPR023828">
    <property type="entry name" value="Peptidase_S8_Ser-AS"/>
</dbReference>
<feature type="chain" id="PRO_5012904151" evidence="8">
    <location>
        <begin position="16"/>
        <end position="390"/>
    </location>
</feature>
<dbReference type="SUPFAM" id="SSF54897">
    <property type="entry name" value="Protease propeptides/inhibitors"/>
    <property type="match status" value="1"/>
</dbReference>
<feature type="domain" description="Inhibitor I9" evidence="10">
    <location>
        <begin position="63"/>
        <end position="104"/>
    </location>
</feature>
<protein>
    <submittedName>
        <fullName evidence="11">Cuticle-degrading protease-like protein</fullName>
    </submittedName>
</protein>
<organism evidence="11 12">
    <name type="scientific">Hapsidospora chrysogenum (strain ATCC 11550 / CBS 779.69 / DSM 880 / IAM 14645 / JCM 23072 / IMI 49137)</name>
    <name type="common">Acremonium chrysogenum</name>
    <dbReference type="NCBI Taxonomy" id="857340"/>
    <lineage>
        <taxon>Eukaryota</taxon>
        <taxon>Fungi</taxon>
        <taxon>Dikarya</taxon>
        <taxon>Ascomycota</taxon>
        <taxon>Pezizomycotina</taxon>
        <taxon>Sordariomycetes</taxon>
        <taxon>Hypocreomycetidae</taxon>
        <taxon>Hypocreales</taxon>
        <taxon>Bionectriaceae</taxon>
        <taxon>Hapsidospora</taxon>
    </lineage>
</organism>
<evidence type="ECO:0000256" key="6">
    <source>
        <dbReference type="PROSITE-ProRule" id="PRU01240"/>
    </source>
</evidence>
<dbReference type="InterPro" id="IPR050131">
    <property type="entry name" value="Peptidase_S8_subtilisin-like"/>
</dbReference>
<dbReference type="GO" id="GO:0005576">
    <property type="term" value="C:extracellular region"/>
    <property type="evidence" value="ECO:0007669"/>
    <property type="project" value="UniProtKB-ARBA"/>
</dbReference>
<proteinExistence type="inferred from homology"/>
<dbReference type="GO" id="GO:0004252">
    <property type="term" value="F:serine-type endopeptidase activity"/>
    <property type="evidence" value="ECO:0007669"/>
    <property type="project" value="UniProtKB-UniRule"/>
</dbReference>
<evidence type="ECO:0000256" key="2">
    <source>
        <dbReference type="ARBA" id="ARBA00022670"/>
    </source>
</evidence>
<dbReference type="InterPro" id="IPR010259">
    <property type="entry name" value="S8pro/Inhibitor_I9"/>
</dbReference>
<reference evidence="12" key="1">
    <citation type="journal article" date="2014" name="Genome Announc.">
        <title>Genome sequence and annotation of Acremonium chrysogenum, producer of the beta-lactam antibiotic cephalosporin C.</title>
        <authorList>
            <person name="Terfehr D."/>
            <person name="Dahlmann T.A."/>
            <person name="Specht T."/>
            <person name="Zadra I."/>
            <person name="Kuernsteiner H."/>
            <person name="Kueck U."/>
        </authorList>
    </citation>
    <scope>NUCLEOTIDE SEQUENCE [LARGE SCALE GENOMIC DNA]</scope>
    <source>
        <strain evidence="12">ATCC 11550 / CBS 779.69 / DSM 880 / IAM 14645 / JCM 23072 / IMI 49137</strain>
    </source>
</reference>
<evidence type="ECO:0000313" key="12">
    <source>
        <dbReference type="Proteomes" id="UP000029964"/>
    </source>
</evidence>
<feature type="active site" description="Charge relay system" evidence="6">
    <location>
        <position position="147"/>
    </location>
</feature>
<dbReference type="FunFam" id="3.40.50.200:FF:000014">
    <property type="entry name" value="Proteinase K"/>
    <property type="match status" value="1"/>
</dbReference>
<dbReference type="InterPro" id="IPR034193">
    <property type="entry name" value="PCSK9_ProteinaseK-like"/>
</dbReference>
<dbReference type="AlphaFoldDB" id="A0A086SV19"/>
<keyword evidence="5 6" id="KW-0720">Serine protease</keyword>
<dbReference type="InterPro" id="IPR023827">
    <property type="entry name" value="Peptidase_S8_Asp-AS"/>
</dbReference>
<dbReference type="PROSITE" id="PS00136">
    <property type="entry name" value="SUBTILASE_ASP"/>
    <property type="match status" value="1"/>
</dbReference>
<name>A0A086SV19_HAPC1</name>
<dbReference type="PROSITE" id="PS00137">
    <property type="entry name" value="SUBTILASE_HIS"/>
    <property type="match status" value="1"/>
</dbReference>
<dbReference type="CDD" id="cd04077">
    <property type="entry name" value="Peptidases_S8_PCSK9_ProteinaseK_like"/>
    <property type="match status" value="1"/>
</dbReference>
<feature type="active site" description="Charge relay system" evidence="6">
    <location>
        <position position="178"/>
    </location>
</feature>
<evidence type="ECO:0000259" key="10">
    <source>
        <dbReference type="Pfam" id="PF05922"/>
    </source>
</evidence>
<dbReference type="GO" id="GO:0006508">
    <property type="term" value="P:proteolysis"/>
    <property type="evidence" value="ECO:0007669"/>
    <property type="project" value="UniProtKB-KW"/>
</dbReference>
<evidence type="ECO:0000256" key="8">
    <source>
        <dbReference type="SAM" id="SignalP"/>
    </source>
</evidence>
<dbReference type="InterPro" id="IPR000209">
    <property type="entry name" value="Peptidase_S8/S53_dom"/>
</dbReference>
<dbReference type="EMBL" id="JPKY01000155">
    <property type="protein sequence ID" value="KFH40951.1"/>
    <property type="molecule type" value="Genomic_DNA"/>
</dbReference>
<dbReference type="Gene3D" id="3.40.50.200">
    <property type="entry name" value="Peptidase S8/S53 domain"/>
    <property type="match status" value="1"/>
</dbReference>